<evidence type="ECO:0000313" key="2">
    <source>
        <dbReference type="EMBL" id="KAI5068163.1"/>
    </source>
</evidence>
<dbReference type="InterPro" id="IPR050618">
    <property type="entry name" value="Ubq-SigPath_Reg"/>
</dbReference>
<dbReference type="SMART" id="SM00667">
    <property type="entry name" value="LisH"/>
    <property type="match status" value="1"/>
</dbReference>
<dbReference type="InterPro" id="IPR024964">
    <property type="entry name" value="CTLH/CRA"/>
</dbReference>
<proteinExistence type="predicted"/>
<dbReference type="PROSITE" id="PS50896">
    <property type="entry name" value="LISH"/>
    <property type="match status" value="1"/>
</dbReference>
<dbReference type="InterPro" id="IPR013144">
    <property type="entry name" value="CRA_dom"/>
</dbReference>
<dbReference type="OrthoDB" id="2415936at2759"/>
<dbReference type="PROSITE" id="PS50897">
    <property type="entry name" value="CTLH"/>
    <property type="match status" value="1"/>
</dbReference>
<gene>
    <name evidence="2" type="ORF">GOP47_0016508</name>
</gene>
<sequence>MIPSLSMSMGTISLPFLRSLKLLTNHHDDSWEIGGDVIDGGLTFVTAAWASTARGIDAFFASVDKLDVITLREHLYEEEDFPCKQKMSSSKKVYTREEWQKKLNEVKIRKADMNKLVMNFFVTEGYVEAAEKFHKETGTEPDMDLGTITDRMEVRKAIQCGNVQDAIERVNDLNPEILDTNPQLFFHLQQQRLIELIRSGKVEEALEFAQEELAPRGEENHAFLQELERTVALLAFEDTSSCPVGELLDVSQRQKTASELNAAILTSQSHEKDPKLPGLLKMLIWVQNQLDEKVSYPRINDFATAALEDSVS</sequence>
<dbReference type="PANTHER" id="PTHR12864">
    <property type="entry name" value="RAN BINDING PROTEIN 9-RELATED"/>
    <property type="match status" value="1"/>
</dbReference>
<dbReference type="Pfam" id="PF10607">
    <property type="entry name" value="CTLH"/>
    <property type="match status" value="1"/>
</dbReference>
<dbReference type="InterPro" id="IPR006594">
    <property type="entry name" value="LisH"/>
</dbReference>
<accession>A0A9D4UIQ1</accession>
<keyword evidence="3" id="KW-1185">Reference proteome</keyword>
<dbReference type="Pfam" id="PF08513">
    <property type="entry name" value="LisH"/>
    <property type="match status" value="1"/>
</dbReference>
<evidence type="ECO:0000313" key="3">
    <source>
        <dbReference type="Proteomes" id="UP000886520"/>
    </source>
</evidence>
<protein>
    <recommendedName>
        <fullName evidence="1">CTLH domain-containing protein</fullName>
    </recommendedName>
</protein>
<dbReference type="AlphaFoldDB" id="A0A9D4UIQ1"/>
<reference evidence="2" key="1">
    <citation type="submission" date="2021-01" db="EMBL/GenBank/DDBJ databases">
        <title>Adiantum capillus-veneris genome.</title>
        <authorList>
            <person name="Fang Y."/>
            <person name="Liao Q."/>
        </authorList>
    </citation>
    <scope>NUCLEOTIDE SEQUENCE</scope>
    <source>
        <strain evidence="2">H3</strain>
        <tissue evidence="2">Leaf</tissue>
    </source>
</reference>
<dbReference type="EMBL" id="JABFUD020000016">
    <property type="protein sequence ID" value="KAI5068163.1"/>
    <property type="molecule type" value="Genomic_DNA"/>
</dbReference>
<dbReference type="SMART" id="SM00668">
    <property type="entry name" value="CTLH"/>
    <property type="match status" value="1"/>
</dbReference>
<organism evidence="2 3">
    <name type="scientific">Adiantum capillus-veneris</name>
    <name type="common">Maidenhair fern</name>
    <dbReference type="NCBI Taxonomy" id="13818"/>
    <lineage>
        <taxon>Eukaryota</taxon>
        <taxon>Viridiplantae</taxon>
        <taxon>Streptophyta</taxon>
        <taxon>Embryophyta</taxon>
        <taxon>Tracheophyta</taxon>
        <taxon>Polypodiopsida</taxon>
        <taxon>Polypodiidae</taxon>
        <taxon>Polypodiales</taxon>
        <taxon>Pteridineae</taxon>
        <taxon>Pteridaceae</taxon>
        <taxon>Vittarioideae</taxon>
        <taxon>Adiantum</taxon>
    </lineage>
</organism>
<comment type="caution">
    <text evidence="2">The sequence shown here is derived from an EMBL/GenBank/DDBJ whole genome shotgun (WGS) entry which is preliminary data.</text>
</comment>
<name>A0A9D4UIQ1_ADICA</name>
<feature type="domain" description="CTLH" evidence="1">
    <location>
        <begin position="147"/>
        <end position="204"/>
    </location>
</feature>
<evidence type="ECO:0000259" key="1">
    <source>
        <dbReference type="PROSITE" id="PS50897"/>
    </source>
</evidence>
<dbReference type="SMART" id="SM00757">
    <property type="entry name" value="CRA"/>
    <property type="match status" value="1"/>
</dbReference>
<dbReference type="InterPro" id="IPR006595">
    <property type="entry name" value="CTLH_C"/>
</dbReference>
<dbReference type="Proteomes" id="UP000886520">
    <property type="component" value="Chromosome 16"/>
</dbReference>